<sequence>METVDDRPPQWLSRPTLYPTRAKWLRRFDAFCQIAGVSAVVVGHGLRASGIPPWEFGAIAIVCMALISGAILLRYRWSLARPSFATRHRSTVFAAVAWGVAMLGAIIVGPVLPDTNGPGPGDSRFWACVHVSELLMMLYSVSGLIRGLRNLAAGGINPAFLLVASFGVLITVGTGLLMLPICRAQEPDFTTAEGAPFLVALFTSTSASCVTGLVVVDTGTYWSRIGQIVILTLLQIGGLGIMTFGAFFAVVAGKKVRLTEFATVRDLLASEGLSDVRRLVRAILGFTLISEAVGAVLLLPLWSNEPWGERLFMGLFHSVSAFCNAGFSLTPNSFVGMGDRWPVAGVLAILIIVGGVGFAVLYNSIAVLRAEGRRIFGTLLFNVPRERVHFTLTSRLVLVTTVSLLAFGTAAIFLLERTGGDSGDAPPIALVDAWFQSVTFRTAGFNTVDIGGLEPATKLIGILLMVVGASPGSTGGGIKTVVFAVAVVGLLSVLRGRDRVECWGRTLPSTVVNRAMAILFVSIITMMTTTILITLFERQPQRFLEHMFEAASAVGTVGLSSTVELDDGTVVSTTESLSSASRVVIVFAMFLGRVGPLTLLLALSGQASAIRYEYPPERVTLG</sequence>
<organism evidence="10 11">
    <name type="scientific">Durusdinium trenchii</name>
    <dbReference type="NCBI Taxonomy" id="1381693"/>
    <lineage>
        <taxon>Eukaryota</taxon>
        <taxon>Sar</taxon>
        <taxon>Alveolata</taxon>
        <taxon>Dinophyceae</taxon>
        <taxon>Suessiales</taxon>
        <taxon>Symbiodiniaceae</taxon>
        <taxon>Durusdinium</taxon>
    </lineage>
</organism>
<keyword evidence="4 8" id="KW-0812">Transmembrane</keyword>
<feature type="transmembrane region" description="Helical" evidence="8">
    <location>
        <begin position="54"/>
        <end position="73"/>
    </location>
</feature>
<feature type="transmembrane region" description="Helical" evidence="8">
    <location>
        <begin position="197"/>
        <end position="216"/>
    </location>
</feature>
<evidence type="ECO:0000256" key="6">
    <source>
        <dbReference type="ARBA" id="ARBA00023065"/>
    </source>
</evidence>
<keyword evidence="3" id="KW-1003">Cell membrane</keyword>
<keyword evidence="7 8" id="KW-0472">Membrane</keyword>
<accession>A0ABP0RXP9</accession>
<evidence type="ECO:0000256" key="4">
    <source>
        <dbReference type="ARBA" id="ARBA00022692"/>
    </source>
</evidence>
<comment type="subcellular location">
    <subcellularLocation>
        <location evidence="1">Cell membrane</location>
        <topology evidence="1">Multi-pass membrane protein</topology>
    </subcellularLocation>
</comment>
<evidence type="ECO:0000313" key="11">
    <source>
        <dbReference type="Proteomes" id="UP001642464"/>
    </source>
</evidence>
<keyword evidence="2" id="KW-0813">Transport</keyword>
<dbReference type="Proteomes" id="UP001642464">
    <property type="component" value="Unassembled WGS sequence"/>
</dbReference>
<evidence type="ECO:0000313" key="9">
    <source>
        <dbReference type="EMBL" id="CAK9085189.1"/>
    </source>
</evidence>
<reference evidence="10 11" key="1">
    <citation type="submission" date="2024-02" db="EMBL/GenBank/DDBJ databases">
        <authorList>
            <person name="Chen Y."/>
            <person name="Shah S."/>
            <person name="Dougan E. K."/>
            <person name="Thang M."/>
            <person name="Chan C."/>
        </authorList>
    </citation>
    <scope>NUCLEOTIDE SEQUENCE [LARGE SCALE GENOMIC DNA]</scope>
</reference>
<evidence type="ECO:0000256" key="1">
    <source>
        <dbReference type="ARBA" id="ARBA00004651"/>
    </source>
</evidence>
<feature type="transmembrane region" description="Helical" evidence="8">
    <location>
        <begin position="30"/>
        <end position="48"/>
    </location>
</feature>
<name>A0ABP0RXP9_9DINO</name>
<feature type="transmembrane region" description="Helical" evidence="8">
    <location>
        <begin position="124"/>
        <end position="145"/>
    </location>
</feature>
<gene>
    <name evidence="9" type="ORF">SCF082_LOCUS40364</name>
    <name evidence="10" type="ORF">SCF082_LOCUS49134</name>
</gene>
<evidence type="ECO:0000256" key="8">
    <source>
        <dbReference type="SAM" id="Phobius"/>
    </source>
</evidence>
<dbReference type="InterPro" id="IPR003445">
    <property type="entry name" value="Cat_transpt"/>
</dbReference>
<feature type="transmembrane region" description="Helical" evidence="8">
    <location>
        <begin position="228"/>
        <end position="251"/>
    </location>
</feature>
<evidence type="ECO:0000256" key="7">
    <source>
        <dbReference type="ARBA" id="ARBA00023136"/>
    </source>
</evidence>
<keyword evidence="11" id="KW-1185">Reference proteome</keyword>
<feature type="transmembrane region" description="Helical" evidence="8">
    <location>
        <begin position="396"/>
        <end position="415"/>
    </location>
</feature>
<dbReference type="Pfam" id="PF02386">
    <property type="entry name" value="TrkH"/>
    <property type="match status" value="1"/>
</dbReference>
<evidence type="ECO:0000313" key="10">
    <source>
        <dbReference type="EMBL" id="CAK9105420.1"/>
    </source>
</evidence>
<proteinExistence type="predicted"/>
<feature type="transmembrane region" description="Helical" evidence="8">
    <location>
        <begin position="311"/>
        <end position="329"/>
    </location>
</feature>
<feature type="transmembrane region" description="Helical" evidence="8">
    <location>
        <begin position="583"/>
        <end position="603"/>
    </location>
</feature>
<feature type="transmembrane region" description="Helical" evidence="8">
    <location>
        <begin position="341"/>
        <end position="365"/>
    </location>
</feature>
<evidence type="ECO:0000256" key="2">
    <source>
        <dbReference type="ARBA" id="ARBA00022448"/>
    </source>
</evidence>
<feature type="transmembrane region" description="Helical" evidence="8">
    <location>
        <begin position="279"/>
        <end position="299"/>
    </location>
</feature>
<feature type="transmembrane region" description="Helical" evidence="8">
    <location>
        <begin position="476"/>
        <end position="494"/>
    </location>
</feature>
<dbReference type="PANTHER" id="PTHR32024:SF1">
    <property type="entry name" value="KTR SYSTEM POTASSIUM UPTAKE PROTEIN B"/>
    <property type="match status" value="1"/>
</dbReference>
<feature type="transmembrane region" description="Helical" evidence="8">
    <location>
        <begin position="157"/>
        <end position="177"/>
    </location>
</feature>
<evidence type="ECO:0000256" key="5">
    <source>
        <dbReference type="ARBA" id="ARBA00022989"/>
    </source>
</evidence>
<comment type="caution">
    <text evidence="10">The sequence shown here is derived from an EMBL/GenBank/DDBJ whole genome shotgun (WGS) entry which is preliminary data.</text>
</comment>
<protein>
    <submittedName>
        <fullName evidence="10">Ktr system potassium uptake protein B (K(+)-uptake protein KtrB)</fullName>
    </submittedName>
</protein>
<dbReference type="EMBL" id="CAXAMM010039253">
    <property type="protein sequence ID" value="CAK9085189.1"/>
    <property type="molecule type" value="Genomic_DNA"/>
</dbReference>
<dbReference type="EMBL" id="CAXAMM010042539">
    <property type="protein sequence ID" value="CAK9105420.1"/>
    <property type="molecule type" value="Genomic_DNA"/>
</dbReference>
<dbReference type="PANTHER" id="PTHR32024">
    <property type="entry name" value="TRK SYSTEM POTASSIUM UPTAKE PROTEIN TRKG-RELATED"/>
    <property type="match status" value="1"/>
</dbReference>
<keyword evidence="6" id="KW-0406">Ion transport</keyword>
<evidence type="ECO:0000256" key="3">
    <source>
        <dbReference type="ARBA" id="ARBA00022475"/>
    </source>
</evidence>
<keyword evidence="5 8" id="KW-1133">Transmembrane helix</keyword>
<feature type="transmembrane region" description="Helical" evidence="8">
    <location>
        <begin position="93"/>
        <end position="112"/>
    </location>
</feature>
<feature type="transmembrane region" description="Helical" evidence="8">
    <location>
        <begin position="515"/>
        <end position="536"/>
    </location>
</feature>